<keyword evidence="6 9" id="KW-0472">Membrane</keyword>
<gene>
    <name evidence="12" type="ORF">DIATSA_LOCUS13126</name>
</gene>
<dbReference type="InterPro" id="IPR001320">
    <property type="entry name" value="Iontro_rcpt_C"/>
</dbReference>
<evidence type="ECO:0000313" key="12">
    <source>
        <dbReference type="EMBL" id="CAG9795895.1"/>
    </source>
</evidence>
<dbReference type="GO" id="GO:0015276">
    <property type="term" value="F:ligand-gated monoatomic ion channel activity"/>
    <property type="evidence" value="ECO:0007669"/>
    <property type="project" value="InterPro"/>
</dbReference>
<evidence type="ECO:0000256" key="4">
    <source>
        <dbReference type="ARBA" id="ARBA00022692"/>
    </source>
</evidence>
<dbReference type="InterPro" id="IPR052192">
    <property type="entry name" value="Insect_Ionotropic_Sensory_Rcpt"/>
</dbReference>
<evidence type="ECO:0000256" key="7">
    <source>
        <dbReference type="ARBA" id="ARBA00023170"/>
    </source>
</evidence>
<dbReference type="EMBL" id="OU893339">
    <property type="protein sequence ID" value="CAG9795895.1"/>
    <property type="molecule type" value="Genomic_DNA"/>
</dbReference>
<organism evidence="12 13">
    <name type="scientific">Diatraea saccharalis</name>
    <name type="common">sugarcane borer</name>
    <dbReference type="NCBI Taxonomy" id="40085"/>
    <lineage>
        <taxon>Eukaryota</taxon>
        <taxon>Metazoa</taxon>
        <taxon>Ecdysozoa</taxon>
        <taxon>Arthropoda</taxon>
        <taxon>Hexapoda</taxon>
        <taxon>Insecta</taxon>
        <taxon>Pterygota</taxon>
        <taxon>Neoptera</taxon>
        <taxon>Endopterygota</taxon>
        <taxon>Lepidoptera</taxon>
        <taxon>Glossata</taxon>
        <taxon>Ditrysia</taxon>
        <taxon>Pyraloidea</taxon>
        <taxon>Crambidae</taxon>
        <taxon>Crambinae</taxon>
        <taxon>Diatraea</taxon>
    </lineage>
</organism>
<dbReference type="GO" id="GO:0050906">
    <property type="term" value="P:detection of stimulus involved in sensory perception"/>
    <property type="evidence" value="ECO:0007669"/>
    <property type="project" value="UniProtKB-ARBA"/>
</dbReference>
<reference evidence="12" key="1">
    <citation type="submission" date="2021-12" db="EMBL/GenBank/DDBJ databases">
        <authorList>
            <person name="King R."/>
        </authorList>
    </citation>
    <scope>NUCLEOTIDE SEQUENCE</scope>
</reference>
<dbReference type="OrthoDB" id="6424337at2759"/>
<feature type="domain" description="Ionotropic receptor 75a N-terminal" evidence="11">
    <location>
        <begin position="19"/>
        <end position="166"/>
    </location>
</feature>
<sequence>MNLANLYLNLVYAIDIFPVLDFFKERGVKYVINANCNNQAKIIWHKLFNENNIIGASIDIDNANVKELVYTHNKLGIFLNTSCEDWSEAFNNFPGNIYFKSSFTWLIYTEDIVSTTNVLSNYSIEIDSDVTVISKFNDNYKFYEVFHTDYFYGKFYVRYVGYWKKNLKLNKIDKRSLTGLSIKCFVVVTVKLENETFEQYLYQPKNYTGDSIHRLKFVTLLNHIRDMYNFSLDLQRTNSWGYRRNNGQFDGVVGTLQRREADIGGSPLFFRTERAQLVDYIAETWRCRQCFIFRHPKHPGGFYTIYTRPLTARVWYCILSIFALSAVILSLMLRNMFPKPGNESADSSFSLTLLFIWSAMCQQGMSVNRSAMSVKMVVFVIFIYAVTIYQYYNATVVSTLLREPPKNIRTLEDLVKSNLKAGAENVLYAKDFFKYTTDQVALKMYHKKIVPEHQYNFYTAERGMTLVKRGGYAFHVDSGLAYRIMRRTFSEREICEAYEILLYPPQRLGFVVRKSSPYKEHFIYGVRKALESGLMHRMKSVWDAAKPPCVHTPDSSIFSVSIREFSTALLVLSGGMVVSLIILLGEIVIYRQQKKRIAYRH</sequence>
<dbReference type="AlphaFoldDB" id="A0A9N9WK40"/>
<dbReference type="GO" id="GO:0005886">
    <property type="term" value="C:plasma membrane"/>
    <property type="evidence" value="ECO:0007669"/>
    <property type="project" value="UniProtKB-SubCell"/>
</dbReference>
<comment type="subcellular location">
    <subcellularLocation>
        <location evidence="1">Cell membrane</location>
        <topology evidence="1">Multi-pass membrane protein</topology>
    </subcellularLocation>
</comment>
<dbReference type="Pfam" id="PF00060">
    <property type="entry name" value="Lig_chan"/>
    <property type="match status" value="1"/>
</dbReference>
<dbReference type="Pfam" id="PF24576">
    <property type="entry name" value="IR75A_N"/>
    <property type="match status" value="1"/>
</dbReference>
<dbReference type="Gene3D" id="1.10.287.70">
    <property type="match status" value="1"/>
</dbReference>
<dbReference type="PANTHER" id="PTHR42643">
    <property type="entry name" value="IONOTROPIC RECEPTOR 20A-RELATED"/>
    <property type="match status" value="1"/>
</dbReference>
<feature type="domain" description="Ionotropic glutamate receptor C-terminal" evidence="10">
    <location>
        <begin position="312"/>
        <end position="575"/>
    </location>
</feature>
<evidence type="ECO:0000259" key="10">
    <source>
        <dbReference type="Pfam" id="PF00060"/>
    </source>
</evidence>
<accession>A0A9N9WK40</accession>
<dbReference type="InterPro" id="IPR057074">
    <property type="entry name" value="IR75A_N"/>
</dbReference>
<evidence type="ECO:0000259" key="11">
    <source>
        <dbReference type="Pfam" id="PF24576"/>
    </source>
</evidence>
<keyword evidence="7" id="KW-0675">Receptor</keyword>
<reference evidence="12" key="2">
    <citation type="submission" date="2022-10" db="EMBL/GenBank/DDBJ databases">
        <authorList>
            <consortium name="ENA_rothamsted_submissions"/>
            <consortium name="culmorum"/>
            <person name="King R."/>
        </authorList>
    </citation>
    <scope>NUCLEOTIDE SEQUENCE</scope>
</reference>
<evidence type="ECO:0000313" key="13">
    <source>
        <dbReference type="Proteomes" id="UP001153714"/>
    </source>
</evidence>
<evidence type="ECO:0000256" key="8">
    <source>
        <dbReference type="ARBA" id="ARBA00023180"/>
    </source>
</evidence>
<keyword evidence="4 9" id="KW-0812">Transmembrane</keyword>
<protein>
    <submittedName>
        <fullName evidence="12">Uncharacterized protein</fullName>
    </submittedName>
</protein>
<dbReference type="SUPFAM" id="SSF53850">
    <property type="entry name" value="Periplasmic binding protein-like II"/>
    <property type="match status" value="1"/>
</dbReference>
<evidence type="ECO:0000256" key="6">
    <source>
        <dbReference type="ARBA" id="ARBA00023136"/>
    </source>
</evidence>
<dbReference type="Gene3D" id="3.40.190.10">
    <property type="entry name" value="Periplasmic binding protein-like II"/>
    <property type="match status" value="1"/>
</dbReference>
<keyword evidence="3" id="KW-1003">Cell membrane</keyword>
<keyword evidence="5 9" id="KW-1133">Transmembrane helix</keyword>
<feature type="transmembrane region" description="Helical" evidence="9">
    <location>
        <begin position="314"/>
        <end position="333"/>
    </location>
</feature>
<evidence type="ECO:0000256" key="3">
    <source>
        <dbReference type="ARBA" id="ARBA00022475"/>
    </source>
</evidence>
<evidence type="ECO:0000256" key="5">
    <source>
        <dbReference type="ARBA" id="ARBA00022989"/>
    </source>
</evidence>
<dbReference type="Proteomes" id="UP001153714">
    <property type="component" value="Chromosome 8"/>
</dbReference>
<keyword evidence="13" id="KW-1185">Reference proteome</keyword>
<proteinExistence type="inferred from homology"/>
<keyword evidence="8" id="KW-0325">Glycoprotein</keyword>
<evidence type="ECO:0000256" key="1">
    <source>
        <dbReference type="ARBA" id="ARBA00004651"/>
    </source>
</evidence>
<evidence type="ECO:0000256" key="9">
    <source>
        <dbReference type="SAM" id="Phobius"/>
    </source>
</evidence>
<feature type="transmembrane region" description="Helical" evidence="9">
    <location>
        <begin position="373"/>
        <end position="392"/>
    </location>
</feature>
<dbReference type="PANTHER" id="PTHR42643:SF33">
    <property type="entry name" value="GLUTAMATE RECEPTOR 2-LIKE PROTEIN"/>
    <property type="match status" value="1"/>
</dbReference>
<evidence type="ECO:0000256" key="2">
    <source>
        <dbReference type="ARBA" id="ARBA00008685"/>
    </source>
</evidence>
<name>A0A9N9WK40_9NEOP</name>
<comment type="similarity">
    <text evidence="2">Belongs to the glutamate-gated ion channel (TC 1.A.10.1) family.</text>
</comment>
<feature type="transmembrane region" description="Helical" evidence="9">
    <location>
        <begin position="568"/>
        <end position="590"/>
    </location>
</feature>